<sequence>MDHTEKQNLHNNNNQTPDDTPRHTKQDIAGDNTEKEQYSFYECPTAACSIISVGAHQDSDAVCEANRFNTCSLDGSENETATDRIDEPEERSRRFIDNNLLYSLSGEGGSVSYSALQQATGGYAVPSGGMLVQGSAVLSERPRNIIPNSPLHDNTRMRHPITNVRTVMMTPTSAAGTPMSMPPTETPAGRTIGSYTQSVPQSPITNHQETAMGRISASTPVNVKSPAVKDYSRAVDCGNTSETSFVHEGYDTIQVPRYRPVEVVEKIVEVPVVHHVDTYVPKKEVQEIESFVRTPYTKYVDKFVEVPEIHYNDKIVEVPEYHEVTKTVQKVEIQERIKYVPKMEVKVVPKYVEVPVVKIVDRYEEYEEVEEVIKHVEKREVVEVPRDVVKHVVKPVKKIIEQERIIPVMEHRDVPVEKIKFVPKIETVELTREIPKIIDVPVPYNVFKVEYVDQPYMVPEYRDVPVAVPVRKVVTPIYHYQGEPEVIDVPVHKPYLVIHDHISFKPASYPVAENIKVVGTRPIDINTLSEAEKQDVQTRMQRATKVNDFDNYDKGTVVYDQKQVNQPPKVVDNFQYVSTQSNLPTSLHIDLPVTDTLHFPPPTFNACARTPTSNNRLENSLEAIIYTNSPPSHYSPMSDGVPMDAYPPSPSNIVTPRIGV</sequence>
<keyword evidence="3" id="KW-1185">Reference proteome</keyword>
<gene>
    <name evidence="2" type="ORF">X943_000535</name>
</gene>
<evidence type="ECO:0000313" key="3">
    <source>
        <dbReference type="Proteomes" id="UP001195914"/>
    </source>
</evidence>
<reference evidence="2" key="1">
    <citation type="journal article" date="2014" name="Nucleic Acids Res.">
        <title>The evolutionary dynamics of variant antigen genes in Babesia reveal a history of genomic innovation underlying host-parasite interaction.</title>
        <authorList>
            <person name="Jackson A.P."/>
            <person name="Otto T.D."/>
            <person name="Darby A."/>
            <person name="Ramaprasad A."/>
            <person name="Xia D."/>
            <person name="Echaide I.E."/>
            <person name="Farber M."/>
            <person name="Gahlot S."/>
            <person name="Gamble J."/>
            <person name="Gupta D."/>
            <person name="Gupta Y."/>
            <person name="Jackson L."/>
            <person name="Malandrin L."/>
            <person name="Malas T.B."/>
            <person name="Moussa E."/>
            <person name="Nair M."/>
            <person name="Reid A.J."/>
            <person name="Sanders M."/>
            <person name="Sharma J."/>
            <person name="Tracey A."/>
            <person name="Quail M.A."/>
            <person name="Weir W."/>
            <person name="Wastling J.M."/>
            <person name="Hall N."/>
            <person name="Willadsen P."/>
            <person name="Lingelbach K."/>
            <person name="Shiels B."/>
            <person name="Tait A."/>
            <person name="Berriman M."/>
            <person name="Allred D.R."/>
            <person name="Pain A."/>
        </authorList>
    </citation>
    <scope>NUCLEOTIDE SEQUENCE</scope>
    <source>
        <strain evidence="2">1802A</strain>
    </source>
</reference>
<evidence type="ECO:0000313" key="2">
    <source>
        <dbReference type="EMBL" id="KAK1939501.1"/>
    </source>
</evidence>
<dbReference type="AlphaFoldDB" id="A0AAD9LKB9"/>
<feature type="compositionally biased region" description="Polar residues" evidence="1">
    <location>
        <begin position="9"/>
        <end position="18"/>
    </location>
</feature>
<dbReference type="Pfam" id="PF12314">
    <property type="entry name" value="IMCp"/>
    <property type="match status" value="1"/>
</dbReference>
<evidence type="ECO:0000256" key="1">
    <source>
        <dbReference type="SAM" id="MobiDB-lite"/>
    </source>
</evidence>
<protein>
    <submittedName>
        <fullName evidence="2">Membrane skeletal protein</fullName>
    </submittedName>
</protein>
<accession>A0AAD9LKB9</accession>
<dbReference type="InterPro" id="IPR022086">
    <property type="entry name" value="IMCp"/>
</dbReference>
<reference evidence="2" key="2">
    <citation type="submission" date="2021-05" db="EMBL/GenBank/DDBJ databases">
        <authorList>
            <person name="Pain A."/>
        </authorList>
    </citation>
    <scope>NUCLEOTIDE SEQUENCE</scope>
    <source>
        <strain evidence="2">1802A</strain>
    </source>
</reference>
<comment type="caution">
    <text evidence="2">The sequence shown here is derived from an EMBL/GenBank/DDBJ whole genome shotgun (WGS) entry which is preliminary data.</text>
</comment>
<feature type="region of interest" description="Disordered" evidence="1">
    <location>
        <begin position="1"/>
        <end position="27"/>
    </location>
</feature>
<organism evidence="2 3">
    <name type="scientific">Babesia divergens</name>
    <dbReference type="NCBI Taxonomy" id="32595"/>
    <lineage>
        <taxon>Eukaryota</taxon>
        <taxon>Sar</taxon>
        <taxon>Alveolata</taxon>
        <taxon>Apicomplexa</taxon>
        <taxon>Aconoidasida</taxon>
        <taxon>Piroplasmida</taxon>
        <taxon>Babesiidae</taxon>
        <taxon>Babesia</taxon>
    </lineage>
</organism>
<dbReference type="EMBL" id="JAHBMH010000007">
    <property type="protein sequence ID" value="KAK1939501.1"/>
    <property type="molecule type" value="Genomic_DNA"/>
</dbReference>
<name>A0AAD9LKB9_BABDI</name>
<dbReference type="Proteomes" id="UP001195914">
    <property type="component" value="Unassembled WGS sequence"/>
</dbReference>
<proteinExistence type="predicted"/>